<dbReference type="SUPFAM" id="SSF50156">
    <property type="entry name" value="PDZ domain-like"/>
    <property type="match status" value="1"/>
</dbReference>
<evidence type="ECO:0000313" key="4">
    <source>
        <dbReference type="Proteomes" id="UP000886847"/>
    </source>
</evidence>
<dbReference type="Proteomes" id="UP000886847">
    <property type="component" value="Unassembled WGS sequence"/>
</dbReference>
<dbReference type="Gene3D" id="2.30.42.10">
    <property type="match status" value="1"/>
</dbReference>
<dbReference type="InterPro" id="IPR008763">
    <property type="entry name" value="Peptidase_S55"/>
</dbReference>
<dbReference type="SUPFAM" id="SSF50494">
    <property type="entry name" value="Trypsin-like serine proteases"/>
    <property type="match status" value="1"/>
</dbReference>
<reference evidence="3" key="1">
    <citation type="journal article" date="2021" name="PeerJ">
        <title>Extensive microbial diversity within the chicken gut microbiome revealed by metagenomics and culture.</title>
        <authorList>
            <person name="Gilroy R."/>
            <person name="Ravi A."/>
            <person name="Getino M."/>
            <person name="Pursley I."/>
            <person name="Horton D.L."/>
            <person name="Alikhan N.F."/>
            <person name="Baker D."/>
            <person name="Gharbi K."/>
            <person name="Hall N."/>
            <person name="Watson M."/>
            <person name="Adriaenssens E.M."/>
            <person name="Foster-Nyarko E."/>
            <person name="Jarju S."/>
            <person name="Secka A."/>
            <person name="Antonio M."/>
            <person name="Oren A."/>
            <person name="Chaudhuri R.R."/>
            <person name="La Ragione R."/>
            <person name="Hildebrand F."/>
            <person name="Pallen M.J."/>
        </authorList>
    </citation>
    <scope>NUCLEOTIDE SEQUENCE</scope>
    <source>
        <strain evidence="3">2189</strain>
    </source>
</reference>
<feature type="domain" description="Peptidase S55" evidence="2">
    <location>
        <begin position="113"/>
        <end position="333"/>
    </location>
</feature>
<name>A0A9D2AV49_9FIRM</name>
<evidence type="ECO:0000256" key="1">
    <source>
        <dbReference type="SAM" id="SignalP"/>
    </source>
</evidence>
<protein>
    <recommendedName>
        <fullName evidence="2">Peptidase S55 domain-containing protein</fullName>
    </recommendedName>
</protein>
<gene>
    <name evidence="3" type="ORF">H9851_07245</name>
</gene>
<dbReference type="Pfam" id="PF17820">
    <property type="entry name" value="PDZ_6"/>
    <property type="match status" value="1"/>
</dbReference>
<dbReference type="PROSITE" id="PS51494">
    <property type="entry name" value="SPOIVB"/>
    <property type="match status" value="1"/>
</dbReference>
<keyword evidence="1" id="KW-0732">Signal</keyword>
<organism evidence="3 4">
    <name type="scientific">Candidatus Borkfalkia faecavium</name>
    <dbReference type="NCBI Taxonomy" id="2838508"/>
    <lineage>
        <taxon>Bacteria</taxon>
        <taxon>Bacillati</taxon>
        <taxon>Bacillota</taxon>
        <taxon>Clostridia</taxon>
        <taxon>Christensenellales</taxon>
        <taxon>Christensenellaceae</taxon>
        <taxon>Candidatus Borkfalkia</taxon>
    </lineage>
</organism>
<comment type="caution">
    <text evidence="3">The sequence shown here is derived from an EMBL/GenBank/DDBJ whole genome shotgun (WGS) entry which is preliminary data.</text>
</comment>
<feature type="chain" id="PRO_5039381025" description="Peptidase S55 domain-containing protein" evidence="1">
    <location>
        <begin position="29"/>
        <end position="333"/>
    </location>
</feature>
<reference evidence="3" key="2">
    <citation type="submission" date="2021-04" db="EMBL/GenBank/DDBJ databases">
        <authorList>
            <person name="Gilroy R."/>
        </authorList>
    </citation>
    <scope>NUCLEOTIDE SEQUENCE</scope>
    <source>
        <strain evidence="3">2189</strain>
    </source>
</reference>
<sequence length="333" mass="34927">MRKLKCKWLLLVLCCLLAIAGAAVPVSAEGREVYLGGMPAGFTLEMDGVQVVGVCEILTKDGTRCPAKEGGLQVGDVILSYGGIRIGSAADIGAALAAQGTKPAEVVVRRGEEEHTKRVEAAEDIASGRFRLGVLIRDSISGIGTVTYIEKGSRRFGSLGHAVADESGKPLGVGRGEIFRCAIVDVVRGECGRAGELKGLIYREEGVASADKNCETGIYGNFSAGYDCSTLPMVQVGSDAHPGRASIWATVDGGAPREYAVSIVKTDDDNRRNKNFVLKVTDGDLLRETGGIVQGMSGSPIVQDGKLIGAVTHVFLNDPTRGYGISIGRMLGN</sequence>
<dbReference type="Pfam" id="PF05580">
    <property type="entry name" value="Peptidase_S55"/>
    <property type="match status" value="1"/>
</dbReference>
<feature type="signal peptide" evidence="1">
    <location>
        <begin position="1"/>
        <end position="28"/>
    </location>
</feature>
<evidence type="ECO:0000259" key="2">
    <source>
        <dbReference type="PROSITE" id="PS51494"/>
    </source>
</evidence>
<dbReference type="EMBL" id="DXEW01000035">
    <property type="protein sequence ID" value="HIX51055.1"/>
    <property type="molecule type" value="Genomic_DNA"/>
</dbReference>
<dbReference type="InterPro" id="IPR041489">
    <property type="entry name" value="PDZ_6"/>
</dbReference>
<evidence type="ECO:0000313" key="3">
    <source>
        <dbReference type="EMBL" id="HIX51055.1"/>
    </source>
</evidence>
<dbReference type="AlphaFoldDB" id="A0A9D2AV49"/>
<dbReference type="InterPro" id="IPR036034">
    <property type="entry name" value="PDZ_sf"/>
</dbReference>
<dbReference type="InterPro" id="IPR009003">
    <property type="entry name" value="Peptidase_S1_PA"/>
</dbReference>
<proteinExistence type="predicted"/>
<accession>A0A9D2AV49</accession>